<sequence>MISRLIASIILPLAIGLAACAPAASPAEEGVTLIIRFEASDAGLDEFVGIMDGVSEAMSAESGFVSAKVYRDVDEANVFILKEVWETKALHQEHFIRINESGDWSHINSLLIEEPQMGYFEPM</sequence>
<dbReference type="EMBL" id="JAGSPB010000002">
    <property type="protein sequence ID" value="MBV7266122.1"/>
    <property type="molecule type" value="Genomic_DNA"/>
</dbReference>
<evidence type="ECO:0000313" key="4">
    <source>
        <dbReference type="Proteomes" id="UP000699975"/>
    </source>
</evidence>
<dbReference type="InterPro" id="IPR007138">
    <property type="entry name" value="ABM_dom"/>
</dbReference>
<keyword evidence="3" id="KW-0503">Monooxygenase</keyword>
<protein>
    <submittedName>
        <fullName evidence="3">Antibiotic biosynthesis monooxygenase</fullName>
    </submittedName>
</protein>
<dbReference type="GO" id="GO:0004497">
    <property type="term" value="F:monooxygenase activity"/>
    <property type="evidence" value="ECO:0007669"/>
    <property type="project" value="UniProtKB-KW"/>
</dbReference>
<keyword evidence="4" id="KW-1185">Reference proteome</keyword>
<evidence type="ECO:0000256" key="1">
    <source>
        <dbReference type="SAM" id="SignalP"/>
    </source>
</evidence>
<gene>
    <name evidence="3" type="ORF">KCG45_08030</name>
</gene>
<comment type="caution">
    <text evidence="3">The sequence shown here is derived from an EMBL/GenBank/DDBJ whole genome shotgun (WGS) entry which is preliminary data.</text>
</comment>
<proteinExistence type="predicted"/>
<evidence type="ECO:0000313" key="3">
    <source>
        <dbReference type="EMBL" id="MBV7266122.1"/>
    </source>
</evidence>
<feature type="chain" id="PRO_5045168071" evidence="1">
    <location>
        <begin position="24"/>
        <end position="123"/>
    </location>
</feature>
<dbReference type="RefSeq" id="WP_218316753.1">
    <property type="nucleotide sequence ID" value="NZ_JAGSPB010000002.1"/>
</dbReference>
<reference evidence="3 4" key="1">
    <citation type="submission" date="2021-04" db="EMBL/GenBank/DDBJ databases">
        <authorList>
            <person name="Pira H."/>
            <person name="Risdian C."/>
            <person name="Wink J."/>
        </authorList>
    </citation>
    <scope>NUCLEOTIDE SEQUENCE [LARGE SCALE GENOMIC DNA]</scope>
    <source>
        <strain evidence="3 4">WH131</strain>
    </source>
</reference>
<evidence type="ECO:0000259" key="2">
    <source>
        <dbReference type="PROSITE" id="PS51725"/>
    </source>
</evidence>
<dbReference type="Proteomes" id="UP000699975">
    <property type="component" value="Unassembled WGS sequence"/>
</dbReference>
<dbReference type="PROSITE" id="PS51725">
    <property type="entry name" value="ABM"/>
    <property type="match status" value="1"/>
</dbReference>
<accession>A0ABS6SNP0</accession>
<feature type="domain" description="ABM" evidence="2">
    <location>
        <begin position="31"/>
        <end position="120"/>
    </location>
</feature>
<dbReference type="PROSITE" id="PS51257">
    <property type="entry name" value="PROKAR_LIPOPROTEIN"/>
    <property type="match status" value="1"/>
</dbReference>
<dbReference type="Pfam" id="PF03992">
    <property type="entry name" value="ABM"/>
    <property type="match status" value="1"/>
</dbReference>
<keyword evidence="1" id="KW-0732">Signal</keyword>
<keyword evidence="3" id="KW-0560">Oxidoreductase</keyword>
<organism evidence="3 4">
    <name type="scientific">Erythrobacter ani</name>
    <dbReference type="NCBI Taxonomy" id="2827235"/>
    <lineage>
        <taxon>Bacteria</taxon>
        <taxon>Pseudomonadati</taxon>
        <taxon>Pseudomonadota</taxon>
        <taxon>Alphaproteobacteria</taxon>
        <taxon>Sphingomonadales</taxon>
        <taxon>Erythrobacteraceae</taxon>
        <taxon>Erythrobacter/Porphyrobacter group</taxon>
        <taxon>Erythrobacter</taxon>
    </lineage>
</organism>
<name>A0ABS6SNP0_9SPHN</name>
<feature type="signal peptide" evidence="1">
    <location>
        <begin position="1"/>
        <end position="23"/>
    </location>
</feature>